<evidence type="ECO:0000256" key="7">
    <source>
        <dbReference type="SAM" id="SignalP"/>
    </source>
</evidence>
<evidence type="ECO:0000256" key="3">
    <source>
        <dbReference type="ARBA" id="ARBA00023235"/>
    </source>
</evidence>
<dbReference type="Gene3D" id="3.10.50.40">
    <property type="match status" value="1"/>
</dbReference>
<feature type="region of interest" description="Disordered" evidence="6">
    <location>
        <begin position="25"/>
        <end position="64"/>
    </location>
</feature>
<sequence length="317" mass="32566">MRLRPIAALSTVAIAMLLLAGCGSTAEPDASETPSASDDLCAALPDPGEASDSVTVEGDPGTPSTATFTAPLEFTEPQVTIVAEGEGDPVESGDFISYAFTAYSAETGDEIITIGYEPGEVMPSQVSAESPLGQILGCPAPGQRVVAALPASETADAEIYVFDVLSTVPTVATGEPQELSEGMPEVTVAEDGAPSVTIGDTGTPDETEVATAKKGDGYTVQEGDYVLIQYHGVRVSNGEVFDSTWDRGGVPIAEQTTRFVEGFQKALVGQTVGSQVVAVIPPAEGYGEGEINEDDLVGETLVFVVDILGAQKAAATE</sequence>
<reference evidence="9 10" key="1">
    <citation type="submission" date="2020-08" db="EMBL/GenBank/DDBJ databases">
        <title>Sequencing the genomes of 1000 actinobacteria strains.</title>
        <authorList>
            <person name="Klenk H.-P."/>
        </authorList>
    </citation>
    <scope>NUCLEOTIDE SEQUENCE [LARGE SCALE GENOMIC DNA]</scope>
    <source>
        <strain evidence="9 10">DSM 19600</strain>
    </source>
</reference>
<evidence type="ECO:0000256" key="2">
    <source>
        <dbReference type="ARBA" id="ARBA00023110"/>
    </source>
</evidence>
<dbReference type="Pfam" id="PF00254">
    <property type="entry name" value="FKBP_C"/>
    <property type="match status" value="1"/>
</dbReference>
<feature type="domain" description="PPIase FKBP-type" evidence="8">
    <location>
        <begin position="223"/>
        <end position="311"/>
    </location>
</feature>
<dbReference type="GO" id="GO:0003755">
    <property type="term" value="F:peptidyl-prolyl cis-trans isomerase activity"/>
    <property type="evidence" value="ECO:0007669"/>
    <property type="project" value="UniProtKB-UniRule"/>
</dbReference>
<comment type="caution">
    <text evidence="9">The sequence shown here is derived from an EMBL/GenBank/DDBJ whole genome shotgun (WGS) entry which is preliminary data.</text>
</comment>
<gene>
    <name evidence="9" type="ORF">BKA10_001419</name>
</gene>
<evidence type="ECO:0000256" key="6">
    <source>
        <dbReference type="SAM" id="MobiDB-lite"/>
    </source>
</evidence>
<comment type="similarity">
    <text evidence="5">Belongs to the FKBP-type PPIase family.</text>
</comment>
<evidence type="ECO:0000256" key="4">
    <source>
        <dbReference type="PROSITE-ProRule" id="PRU00277"/>
    </source>
</evidence>
<evidence type="ECO:0000256" key="1">
    <source>
        <dbReference type="ARBA" id="ARBA00000971"/>
    </source>
</evidence>
<evidence type="ECO:0000313" key="10">
    <source>
        <dbReference type="Proteomes" id="UP000549113"/>
    </source>
</evidence>
<dbReference type="PROSITE" id="PS50059">
    <property type="entry name" value="FKBP_PPIASE"/>
    <property type="match status" value="1"/>
</dbReference>
<dbReference type="Proteomes" id="UP000549113">
    <property type="component" value="Unassembled WGS sequence"/>
</dbReference>
<dbReference type="InterPro" id="IPR046357">
    <property type="entry name" value="PPIase_dom_sf"/>
</dbReference>
<accession>A0AA40SNR9</accession>
<keyword evidence="7" id="KW-0732">Signal</keyword>
<dbReference type="PROSITE" id="PS51257">
    <property type="entry name" value="PROKAR_LIPOPROTEIN"/>
    <property type="match status" value="1"/>
</dbReference>
<evidence type="ECO:0000256" key="5">
    <source>
        <dbReference type="RuleBase" id="RU003915"/>
    </source>
</evidence>
<dbReference type="RefSeq" id="WP_183499265.1">
    <property type="nucleotide sequence ID" value="NZ_BAABCO010000001.1"/>
</dbReference>
<dbReference type="SUPFAM" id="SSF54534">
    <property type="entry name" value="FKBP-like"/>
    <property type="match status" value="1"/>
</dbReference>
<feature type="signal peptide" evidence="7">
    <location>
        <begin position="1"/>
        <end position="26"/>
    </location>
</feature>
<dbReference type="InterPro" id="IPR001179">
    <property type="entry name" value="PPIase_FKBP_dom"/>
</dbReference>
<dbReference type="AlphaFoldDB" id="A0AA40SNR9"/>
<organism evidence="9 10">
    <name type="scientific">Microbacterium invictum</name>
    <dbReference type="NCBI Taxonomy" id="515415"/>
    <lineage>
        <taxon>Bacteria</taxon>
        <taxon>Bacillati</taxon>
        <taxon>Actinomycetota</taxon>
        <taxon>Actinomycetes</taxon>
        <taxon>Micrococcales</taxon>
        <taxon>Microbacteriaceae</taxon>
        <taxon>Microbacterium</taxon>
    </lineage>
</organism>
<feature type="chain" id="PRO_5041402384" description="Peptidyl-prolyl cis-trans isomerase" evidence="7">
    <location>
        <begin position="27"/>
        <end position="317"/>
    </location>
</feature>
<keyword evidence="2 4" id="KW-0697">Rotamase</keyword>
<name>A0AA40SNR9_9MICO</name>
<dbReference type="EC" id="5.2.1.8" evidence="5"/>
<keyword evidence="3 4" id="KW-0413">Isomerase</keyword>
<evidence type="ECO:0000313" key="9">
    <source>
        <dbReference type="EMBL" id="MBB4139625.1"/>
    </source>
</evidence>
<protein>
    <recommendedName>
        <fullName evidence="5">Peptidyl-prolyl cis-trans isomerase</fullName>
        <ecNumber evidence="5">5.2.1.8</ecNumber>
    </recommendedName>
</protein>
<comment type="catalytic activity">
    <reaction evidence="1 4 5">
        <text>[protein]-peptidylproline (omega=180) = [protein]-peptidylproline (omega=0)</text>
        <dbReference type="Rhea" id="RHEA:16237"/>
        <dbReference type="Rhea" id="RHEA-COMP:10747"/>
        <dbReference type="Rhea" id="RHEA-COMP:10748"/>
        <dbReference type="ChEBI" id="CHEBI:83833"/>
        <dbReference type="ChEBI" id="CHEBI:83834"/>
        <dbReference type="EC" id="5.2.1.8"/>
    </reaction>
</comment>
<proteinExistence type="inferred from homology"/>
<evidence type="ECO:0000259" key="8">
    <source>
        <dbReference type="PROSITE" id="PS50059"/>
    </source>
</evidence>
<keyword evidence="10" id="KW-1185">Reference proteome</keyword>
<dbReference type="EMBL" id="JACIFH010000001">
    <property type="protein sequence ID" value="MBB4139625.1"/>
    <property type="molecule type" value="Genomic_DNA"/>
</dbReference>